<gene>
    <name evidence="1" type="ORF">CEXT_65471</name>
</gene>
<sequence>MNRGGRIIAPNDKAREYEESLFPEYFKAMSSPEQVLAYRMAKRRNMGEFLPTTCHCRTQQNVPAKRINVHLSHSSRCFQFDVFCRIFSRASFSGCLTGSNEPSTSSTLASGLTESVLAYLLF</sequence>
<evidence type="ECO:0000313" key="2">
    <source>
        <dbReference type="Proteomes" id="UP001054945"/>
    </source>
</evidence>
<reference evidence="1 2" key="1">
    <citation type="submission" date="2021-06" db="EMBL/GenBank/DDBJ databases">
        <title>Caerostris extrusa draft genome.</title>
        <authorList>
            <person name="Kono N."/>
            <person name="Arakawa K."/>
        </authorList>
    </citation>
    <scope>NUCLEOTIDE SEQUENCE [LARGE SCALE GENOMIC DNA]</scope>
</reference>
<dbReference type="AlphaFoldDB" id="A0AAV4V450"/>
<proteinExistence type="predicted"/>
<comment type="caution">
    <text evidence="1">The sequence shown here is derived from an EMBL/GenBank/DDBJ whole genome shotgun (WGS) entry which is preliminary data.</text>
</comment>
<keyword evidence="2" id="KW-1185">Reference proteome</keyword>
<evidence type="ECO:0000313" key="1">
    <source>
        <dbReference type="EMBL" id="GIY64548.1"/>
    </source>
</evidence>
<organism evidence="1 2">
    <name type="scientific">Caerostris extrusa</name>
    <name type="common">Bark spider</name>
    <name type="synonym">Caerostris bankana</name>
    <dbReference type="NCBI Taxonomy" id="172846"/>
    <lineage>
        <taxon>Eukaryota</taxon>
        <taxon>Metazoa</taxon>
        <taxon>Ecdysozoa</taxon>
        <taxon>Arthropoda</taxon>
        <taxon>Chelicerata</taxon>
        <taxon>Arachnida</taxon>
        <taxon>Araneae</taxon>
        <taxon>Araneomorphae</taxon>
        <taxon>Entelegynae</taxon>
        <taxon>Araneoidea</taxon>
        <taxon>Araneidae</taxon>
        <taxon>Caerostris</taxon>
    </lineage>
</organism>
<dbReference type="Proteomes" id="UP001054945">
    <property type="component" value="Unassembled WGS sequence"/>
</dbReference>
<protein>
    <submittedName>
        <fullName evidence="1">Uncharacterized protein</fullName>
    </submittedName>
</protein>
<accession>A0AAV4V450</accession>
<name>A0AAV4V450_CAEEX</name>
<dbReference type="EMBL" id="BPLR01013892">
    <property type="protein sequence ID" value="GIY64548.1"/>
    <property type="molecule type" value="Genomic_DNA"/>
</dbReference>